<name>A0A3Q9HNP9_9FIRM</name>
<dbReference type="InterPro" id="IPR011330">
    <property type="entry name" value="Glyco_hydro/deAcase_b/a-brl"/>
</dbReference>
<accession>A0A3Q9HNP9</accession>
<dbReference type="CDD" id="cd10936">
    <property type="entry name" value="CE4_DAC2"/>
    <property type="match status" value="1"/>
</dbReference>
<dbReference type="OrthoDB" id="9784811at2"/>
<evidence type="ECO:0000313" key="2">
    <source>
        <dbReference type="Proteomes" id="UP000267250"/>
    </source>
</evidence>
<gene>
    <name evidence="1" type="ORF">BBF96_01605</name>
</gene>
<dbReference type="KEGG" id="aft:BBF96_01605"/>
<dbReference type="RefSeq" id="WP_127015532.1">
    <property type="nucleotide sequence ID" value="NZ_CP016379.1"/>
</dbReference>
<dbReference type="EMBL" id="CP016379">
    <property type="protein sequence ID" value="AZR72204.1"/>
    <property type="molecule type" value="Genomic_DNA"/>
</dbReference>
<dbReference type="PANTHER" id="PTHR30105">
    <property type="entry name" value="UNCHARACTERIZED YIBQ-RELATED"/>
    <property type="match status" value="1"/>
</dbReference>
<dbReference type="GO" id="GO:0005975">
    <property type="term" value="P:carbohydrate metabolic process"/>
    <property type="evidence" value="ECO:0007669"/>
    <property type="project" value="InterPro"/>
</dbReference>
<sequence>MKMMKQLSIFGLILVILIISSYAIARYYKAVKFPEPAFQNESEQNLILPEKKVIELKEVITRTDISLTETLNQMGLAVKQVKSNKEEVEINENIYLIWEKKSGVIEVPTFDRNPRDLAEVKEALCKAVESVGVELLRTEKIESDEKIEESVYFGFILDDLEVLTHQYVLTKIKPRARLAFIIDDLGYPWSEFERMMTIPRPMTFAVLPHLPRSVEQAKRVLKEGYDLILHLPMEARSSLNPGKGAIYTGMTEEEIVKTLASNLASLPEGIIGVNNHMGSKATEDIKVMKVVLTYLKEHGLFFIDSSTTPNSVATAVARQIGEDYGVNYIFIDNVDKQEAIEQQILKAGKIALRRGKVIAIGHVRKYTARAILSMIDDLEEMGIQIIYVKDILERFE</sequence>
<dbReference type="Proteomes" id="UP000267250">
    <property type="component" value="Chromosome"/>
</dbReference>
<dbReference type="PANTHER" id="PTHR30105:SF2">
    <property type="entry name" value="DIVERGENT POLYSACCHARIDE DEACETYLASE SUPERFAMILY"/>
    <property type="match status" value="1"/>
</dbReference>
<dbReference type="Gene3D" id="3.20.20.370">
    <property type="entry name" value="Glycoside hydrolase/deacetylase"/>
    <property type="match status" value="1"/>
</dbReference>
<protein>
    <recommendedName>
        <fullName evidence="3">Divergent polysaccharide deacetylase family protein</fullName>
    </recommendedName>
</protein>
<organism evidence="1 2">
    <name type="scientific">Anoxybacter fermentans</name>
    <dbReference type="NCBI Taxonomy" id="1323375"/>
    <lineage>
        <taxon>Bacteria</taxon>
        <taxon>Bacillati</taxon>
        <taxon>Bacillota</taxon>
        <taxon>Clostridia</taxon>
        <taxon>Halanaerobiales</taxon>
        <taxon>Anoxybacter</taxon>
    </lineage>
</organism>
<keyword evidence="2" id="KW-1185">Reference proteome</keyword>
<reference evidence="1 2" key="1">
    <citation type="submission" date="2016-07" db="EMBL/GenBank/DDBJ databases">
        <title>Genome and transcriptome analysis of iron-reducing fermentative bacteria Anoxybacter fermentans.</title>
        <authorList>
            <person name="Zeng X."/>
            <person name="Shao Z."/>
        </authorList>
    </citation>
    <scope>NUCLEOTIDE SEQUENCE [LARGE SCALE GENOMIC DNA]</scope>
    <source>
        <strain evidence="1 2">DY22613</strain>
    </source>
</reference>
<evidence type="ECO:0008006" key="3">
    <source>
        <dbReference type="Google" id="ProtNLM"/>
    </source>
</evidence>
<dbReference type="AlphaFoldDB" id="A0A3Q9HNP9"/>
<dbReference type="SUPFAM" id="SSF88713">
    <property type="entry name" value="Glycoside hydrolase/deacetylase"/>
    <property type="match status" value="1"/>
</dbReference>
<dbReference type="Pfam" id="PF04748">
    <property type="entry name" value="Polysacc_deac_2"/>
    <property type="match status" value="1"/>
</dbReference>
<dbReference type="InterPro" id="IPR006837">
    <property type="entry name" value="Divergent_DAC"/>
</dbReference>
<proteinExistence type="predicted"/>
<evidence type="ECO:0000313" key="1">
    <source>
        <dbReference type="EMBL" id="AZR72204.1"/>
    </source>
</evidence>